<feature type="region of interest" description="Disordered" evidence="11">
    <location>
        <begin position="97"/>
        <end position="224"/>
    </location>
</feature>
<evidence type="ECO:0000256" key="5">
    <source>
        <dbReference type="ARBA" id="ARBA00022737"/>
    </source>
</evidence>
<evidence type="ECO:0000256" key="6">
    <source>
        <dbReference type="ARBA" id="ARBA00022801"/>
    </source>
</evidence>
<evidence type="ECO:0000256" key="11">
    <source>
        <dbReference type="SAM" id="MobiDB-lite"/>
    </source>
</evidence>
<gene>
    <name evidence="14" type="ORF">LY90DRAFT_702205</name>
</gene>
<evidence type="ECO:0000256" key="10">
    <source>
        <dbReference type="ARBA" id="ARBA00023326"/>
    </source>
</evidence>
<sequence length="441" mass="46854">MKKFIIFSVLAALNVAQIGAKDDCFSEKLGYPCCKKTKDIVYSDEDGPWGVEDNSWCGIQREKKKAMNAGGFGNWFGGGGNNNWSFNPFSWFGGNNNNSNAPTAPTAPAAPAAPNNNAAPNNPWGNWGGMNNNANANPWGNWGGMNANNNNNWNNWNPNQNNNNNPPAPANNNPAHANNNPAPANNNPAPVNNNPAPVNNNPAPVNNNPAPVNNNPAPAAGGGSVPEVTGGKTGTTTGYWDCCVASCSWDGNVEGSKPVKACKKDGVSLITEELWKVKSVCDNEGDGYMCNDNQPIVINDNLALGFAASHEKCCSCQLLQFTSSNVKGKKMIVQVTNTGSDIGSNHFDLQIPGAGVGIFNGCSKQWGAPGDGWGRRYGGVTTKAECSQLPAQLRAGCEWRFGWFASSDNPGVVYERVQCPKQLTDITGCVLPDDAQQKKVF</sequence>
<dbReference type="PANTHER" id="PTHR39730:SF1">
    <property type="entry name" value="ENDOGLUCANASE 1"/>
    <property type="match status" value="1"/>
</dbReference>
<feature type="chain" id="PRO_5012666182" description="cellulase" evidence="12">
    <location>
        <begin position="21"/>
        <end position="441"/>
    </location>
</feature>
<dbReference type="InterPro" id="IPR009034">
    <property type="entry name" value="Dockerin_dom_fun_sf"/>
</dbReference>
<name>A0A1Y2D6B0_9FUNG</name>
<keyword evidence="10" id="KW-0624">Polysaccharide degradation</keyword>
<dbReference type="EMBL" id="MCOG01000082">
    <property type="protein sequence ID" value="ORY54800.1"/>
    <property type="molecule type" value="Genomic_DNA"/>
</dbReference>
<dbReference type="SUPFAM" id="SSF64571">
    <property type="entry name" value="Cellulose docking domain, dockering"/>
    <property type="match status" value="1"/>
</dbReference>
<evidence type="ECO:0000313" key="14">
    <source>
        <dbReference type="EMBL" id="ORY54800.1"/>
    </source>
</evidence>
<evidence type="ECO:0000256" key="1">
    <source>
        <dbReference type="ARBA" id="ARBA00000966"/>
    </source>
</evidence>
<accession>A0A1Y2D6B0</accession>
<comment type="caution">
    <text evidence="14">The sequence shown here is derived from an EMBL/GenBank/DDBJ whole genome shotgun (WGS) entry which is preliminary data.</text>
</comment>
<keyword evidence="7" id="KW-0136">Cellulose degradation</keyword>
<organism evidence="14 15">
    <name type="scientific">Neocallimastix californiae</name>
    <dbReference type="NCBI Taxonomy" id="1754190"/>
    <lineage>
        <taxon>Eukaryota</taxon>
        <taxon>Fungi</taxon>
        <taxon>Fungi incertae sedis</taxon>
        <taxon>Chytridiomycota</taxon>
        <taxon>Chytridiomycota incertae sedis</taxon>
        <taxon>Neocallimastigomycetes</taxon>
        <taxon>Neocallimastigales</taxon>
        <taxon>Neocallimastigaceae</taxon>
        <taxon>Neocallimastix</taxon>
    </lineage>
</organism>
<feature type="domain" description="CBM10" evidence="13">
    <location>
        <begin position="23"/>
        <end position="60"/>
    </location>
</feature>
<dbReference type="GO" id="GO:0030245">
    <property type="term" value="P:cellulose catabolic process"/>
    <property type="evidence" value="ECO:0007669"/>
    <property type="project" value="UniProtKB-KW"/>
</dbReference>
<dbReference type="Pfam" id="PF02013">
    <property type="entry name" value="CBM_10"/>
    <property type="match status" value="1"/>
</dbReference>
<evidence type="ECO:0000256" key="9">
    <source>
        <dbReference type="ARBA" id="ARBA00023295"/>
    </source>
</evidence>
<evidence type="ECO:0000313" key="15">
    <source>
        <dbReference type="Proteomes" id="UP000193920"/>
    </source>
</evidence>
<evidence type="ECO:0000256" key="12">
    <source>
        <dbReference type="SAM" id="SignalP"/>
    </source>
</evidence>
<keyword evidence="9" id="KW-0326">Glycosidase</keyword>
<feature type="signal peptide" evidence="12">
    <location>
        <begin position="1"/>
        <end position="20"/>
    </location>
</feature>
<comment type="similarity">
    <text evidence="2">Belongs to the glycosyl hydrolase 45 (cellulase K) family.</text>
</comment>
<reference evidence="14 15" key="1">
    <citation type="submission" date="2016-08" db="EMBL/GenBank/DDBJ databases">
        <title>A Parts List for Fungal Cellulosomes Revealed by Comparative Genomics.</title>
        <authorList>
            <consortium name="DOE Joint Genome Institute"/>
            <person name="Haitjema C.H."/>
            <person name="Gilmore S.P."/>
            <person name="Henske J.K."/>
            <person name="Solomon K.V."/>
            <person name="De Groot R."/>
            <person name="Kuo A."/>
            <person name="Mondo S.J."/>
            <person name="Salamov A.A."/>
            <person name="Labutti K."/>
            <person name="Zhao Z."/>
            <person name="Chiniquy J."/>
            <person name="Barry K."/>
            <person name="Brewer H.M."/>
            <person name="Purvine S.O."/>
            <person name="Wright A.T."/>
            <person name="Boxma B."/>
            <person name="Van Alen T."/>
            <person name="Hackstein J.H."/>
            <person name="Baker S.E."/>
            <person name="Grigoriev I.V."/>
            <person name="O'Malley M.A."/>
        </authorList>
    </citation>
    <scope>NUCLEOTIDE SEQUENCE [LARGE SCALE GENOMIC DNA]</scope>
    <source>
        <strain evidence="14 15">G1</strain>
    </source>
</reference>
<dbReference type="Gene3D" id="2.40.40.10">
    <property type="entry name" value="RlpA-like domain"/>
    <property type="match status" value="1"/>
</dbReference>
<dbReference type="GO" id="GO:0008810">
    <property type="term" value="F:cellulase activity"/>
    <property type="evidence" value="ECO:0007669"/>
    <property type="project" value="UniProtKB-EC"/>
</dbReference>
<evidence type="ECO:0000256" key="2">
    <source>
        <dbReference type="ARBA" id="ARBA00007793"/>
    </source>
</evidence>
<dbReference type="InterPro" id="IPR036908">
    <property type="entry name" value="RlpA-like_sf"/>
</dbReference>
<dbReference type="EC" id="3.2.1.4" evidence="3"/>
<evidence type="ECO:0000256" key="8">
    <source>
        <dbReference type="ARBA" id="ARBA00023277"/>
    </source>
</evidence>
<dbReference type="Gene3D" id="3.90.1220.10">
    <property type="entry name" value="Cellulose docking domain, dockering"/>
    <property type="match status" value="1"/>
</dbReference>
<dbReference type="PANTHER" id="PTHR39730">
    <property type="entry name" value="ENDOGLUCANASE 1"/>
    <property type="match status" value="1"/>
</dbReference>
<dbReference type="AlphaFoldDB" id="A0A1Y2D6B0"/>
<keyword evidence="15" id="KW-1185">Reference proteome</keyword>
<dbReference type="Pfam" id="PF02015">
    <property type="entry name" value="Glyco_hydro_45"/>
    <property type="match status" value="1"/>
</dbReference>
<evidence type="ECO:0000256" key="3">
    <source>
        <dbReference type="ARBA" id="ARBA00012601"/>
    </source>
</evidence>
<keyword evidence="4 12" id="KW-0732">Signal</keyword>
<proteinExistence type="inferred from homology"/>
<keyword evidence="5" id="KW-0677">Repeat</keyword>
<dbReference type="SUPFAM" id="SSF50685">
    <property type="entry name" value="Barwin-like endoglucanases"/>
    <property type="match status" value="1"/>
</dbReference>
<feature type="compositionally biased region" description="Low complexity" evidence="11">
    <location>
        <begin position="97"/>
        <end position="219"/>
    </location>
</feature>
<dbReference type="STRING" id="1754190.A0A1Y2D6B0"/>
<protein>
    <recommendedName>
        <fullName evidence="3">cellulase</fullName>
        <ecNumber evidence="3">3.2.1.4</ecNumber>
    </recommendedName>
</protein>
<dbReference type="Proteomes" id="UP000193920">
    <property type="component" value="Unassembled WGS sequence"/>
</dbReference>
<dbReference type="PROSITE" id="PS51763">
    <property type="entry name" value="CBM10"/>
    <property type="match status" value="1"/>
</dbReference>
<keyword evidence="8" id="KW-0119">Carbohydrate metabolism</keyword>
<evidence type="ECO:0000256" key="7">
    <source>
        <dbReference type="ARBA" id="ARBA00023001"/>
    </source>
</evidence>
<dbReference type="InterPro" id="IPR002883">
    <property type="entry name" value="CBM10/Dockerin_dom"/>
</dbReference>
<evidence type="ECO:0000256" key="4">
    <source>
        <dbReference type="ARBA" id="ARBA00022729"/>
    </source>
</evidence>
<dbReference type="OrthoDB" id="10035502at2759"/>
<keyword evidence="6" id="KW-0378">Hydrolase</keyword>
<dbReference type="InterPro" id="IPR052288">
    <property type="entry name" value="GH45_Enzymes"/>
</dbReference>
<evidence type="ECO:0000259" key="13">
    <source>
        <dbReference type="PROSITE" id="PS51763"/>
    </source>
</evidence>
<comment type="catalytic activity">
    <reaction evidence="1">
        <text>Endohydrolysis of (1-&gt;4)-beta-D-glucosidic linkages in cellulose, lichenin and cereal beta-D-glucans.</text>
        <dbReference type="EC" id="3.2.1.4"/>
    </reaction>
</comment>
<dbReference type="InterPro" id="IPR000334">
    <property type="entry name" value="Glyco_hydro_45"/>
</dbReference>